<feature type="signal peptide" evidence="1">
    <location>
        <begin position="1"/>
        <end position="18"/>
    </location>
</feature>
<feature type="domain" description="Kazal-like" evidence="2">
    <location>
        <begin position="73"/>
        <end position="132"/>
    </location>
</feature>
<accession>A0A0K8V0V0</accession>
<dbReference type="Pfam" id="PF07648">
    <property type="entry name" value="Kazal_2"/>
    <property type="match status" value="1"/>
</dbReference>
<proteinExistence type="predicted"/>
<dbReference type="CDD" id="cd00104">
    <property type="entry name" value="KAZAL_FS"/>
    <property type="match status" value="1"/>
</dbReference>
<name>A0A0K8V0V0_BACLA</name>
<organism evidence="3">
    <name type="scientific">Bactrocera latifrons</name>
    <name type="common">Malaysian fruit fly</name>
    <name type="synonym">Chaetodacus latifrons</name>
    <dbReference type="NCBI Taxonomy" id="174628"/>
    <lineage>
        <taxon>Eukaryota</taxon>
        <taxon>Metazoa</taxon>
        <taxon>Ecdysozoa</taxon>
        <taxon>Arthropoda</taxon>
        <taxon>Hexapoda</taxon>
        <taxon>Insecta</taxon>
        <taxon>Pterygota</taxon>
        <taxon>Neoptera</taxon>
        <taxon>Endopterygota</taxon>
        <taxon>Diptera</taxon>
        <taxon>Brachycera</taxon>
        <taxon>Muscomorpha</taxon>
        <taxon>Tephritoidea</taxon>
        <taxon>Tephritidae</taxon>
        <taxon>Bactrocera</taxon>
        <taxon>Bactrocera</taxon>
    </lineage>
</organism>
<protein>
    <recommendedName>
        <fullName evidence="2">Kazal-like domain-containing protein</fullName>
    </recommendedName>
</protein>
<dbReference type="AlphaFoldDB" id="A0A0K8V0V0"/>
<dbReference type="InterPro" id="IPR002350">
    <property type="entry name" value="Kazal_dom"/>
</dbReference>
<feature type="chain" id="PRO_5005521636" description="Kazal-like domain-containing protein" evidence="1">
    <location>
        <begin position="19"/>
        <end position="142"/>
    </location>
</feature>
<evidence type="ECO:0000313" key="3">
    <source>
        <dbReference type="EMBL" id="JAI32476.1"/>
    </source>
</evidence>
<evidence type="ECO:0000259" key="2">
    <source>
        <dbReference type="PROSITE" id="PS51465"/>
    </source>
</evidence>
<dbReference type="OrthoDB" id="8056624at2759"/>
<evidence type="ECO:0000256" key="1">
    <source>
        <dbReference type="SAM" id="SignalP"/>
    </source>
</evidence>
<dbReference type="InterPro" id="IPR036058">
    <property type="entry name" value="Kazal_dom_sf"/>
</dbReference>
<sequence length="142" mass="16399">MHLKYLWFLYIILSLALAVVPQIVPCPLKYQCHTKEEPVWGSENRGCHIFLNKCFLANENCERINNHLSMLRLENKTVCQQKCHQSCPGIISPVCAIYRGFLQTFPNQCVLDKQACKTGKPWHYLFAGHCDAIYSLDEKKVL</sequence>
<dbReference type="PROSITE" id="PS51465">
    <property type="entry name" value="KAZAL_2"/>
    <property type="match status" value="1"/>
</dbReference>
<dbReference type="SUPFAM" id="SSF100895">
    <property type="entry name" value="Kazal-type serine protease inhibitors"/>
    <property type="match status" value="1"/>
</dbReference>
<dbReference type="EMBL" id="GDHF01019838">
    <property type="protein sequence ID" value="JAI32476.1"/>
    <property type="molecule type" value="Transcribed_RNA"/>
</dbReference>
<keyword evidence="1" id="KW-0732">Signal</keyword>
<gene>
    <name evidence="3" type="ORF">c0_g1_i1</name>
</gene>
<reference evidence="3" key="1">
    <citation type="submission" date="2015-06" db="EMBL/GenBank/DDBJ databases">
        <authorList>
            <person name="Hoefler B.C."/>
            <person name="Straight P.D."/>
        </authorList>
    </citation>
    <scope>NUCLEOTIDE SEQUENCE</scope>
</reference>
<dbReference type="Gene3D" id="3.30.60.30">
    <property type="match status" value="1"/>
</dbReference>